<evidence type="ECO:0000313" key="4">
    <source>
        <dbReference type="Proteomes" id="UP000177141"/>
    </source>
</evidence>
<feature type="transmembrane region" description="Helical" evidence="1">
    <location>
        <begin position="60"/>
        <end position="79"/>
    </location>
</feature>
<feature type="transmembrane region" description="Helical" evidence="1">
    <location>
        <begin position="9"/>
        <end position="28"/>
    </location>
</feature>
<dbReference type="NCBIfam" id="NF047864">
    <property type="entry name" value="CBU_0592_membra"/>
    <property type="match status" value="1"/>
</dbReference>
<dbReference type="EMBL" id="MGAL01000037">
    <property type="protein sequence ID" value="OGK46984.1"/>
    <property type="molecule type" value="Genomic_DNA"/>
</dbReference>
<evidence type="ECO:0000313" key="3">
    <source>
        <dbReference type="EMBL" id="OGK46984.1"/>
    </source>
</evidence>
<keyword evidence="1" id="KW-1133">Transmembrane helix</keyword>
<dbReference type="InterPro" id="IPR058058">
    <property type="entry name" value="CBU_0592-like"/>
</dbReference>
<name>A0A1F7IUE4_9BACT</name>
<protein>
    <recommendedName>
        <fullName evidence="2">CBU-0592-like domain-containing protein</fullName>
    </recommendedName>
</protein>
<comment type="caution">
    <text evidence="3">The sequence shown here is derived from an EMBL/GenBank/DDBJ whole genome shotgun (WGS) entry which is preliminary data.</text>
</comment>
<evidence type="ECO:0000259" key="2">
    <source>
        <dbReference type="Pfam" id="PF26604"/>
    </source>
</evidence>
<accession>A0A1F7IUE4</accession>
<proteinExistence type="predicted"/>
<gene>
    <name evidence="3" type="ORF">A3A93_00310</name>
</gene>
<dbReference type="STRING" id="1802061.A3A93_00310"/>
<evidence type="ECO:0000256" key="1">
    <source>
        <dbReference type="SAM" id="Phobius"/>
    </source>
</evidence>
<dbReference type="Pfam" id="PF26604">
    <property type="entry name" value="CBU_0592"/>
    <property type="match status" value="1"/>
</dbReference>
<feature type="transmembrane region" description="Helical" evidence="1">
    <location>
        <begin position="34"/>
        <end position="53"/>
    </location>
</feature>
<dbReference type="Proteomes" id="UP000177141">
    <property type="component" value="Unassembled WGS sequence"/>
</dbReference>
<organism evidence="3 4">
    <name type="scientific">Candidatus Roizmanbacteria bacterium RIFCSPLOWO2_01_FULL_38_12</name>
    <dbReference type="NCBI Taxonomy" id="1802061"/>
    <lineage>
        <taxon>Bacteria</taxon>
        <taxon>Candidatus Roizmaniibacteriota</taxon>
    </lineage>
</organism>
<sequence length="81" mass="8973">MKQRVIEIIGWYGTIAIVGAYALVSFSFIQSNSILYQLLNLTGAIGIALISLYKKAYQPGVLNIIWTIIALVAIIKIILNY</sequence>
<keyword evidence="1" id="KW-0472">Membrane</keyword>
<dbReference type="AlphaFoldDB" id="A0A1F7IUE4"/>
<reference evidence="3 4" key="1">
    <citation type="journal article" date="2016" name="Nat. Commun.">
        <title>Thousands of microbial genomes shed light on interconnected biogeochemical processes in an aquifer system.</title>
        <authorList>
            <person name="Anantharaman K."/>
            <person name="Brown C.T."/>
            <person name="Hug L.A."/>
            <person name="Sharon I."/>
            <person name="Castelle C.J."/>
            <person name="Probst A.J."/>
            <person name="Thomas B.C."/>
            <person name="Singh A."/>
            <person name="Wilkins M.J."/>
            <person name="Karaoz U."/>
            <person name="Brodie E.L."/>
            <person name="Williams K.H."/>
            <person name="Hubbard S.S."/>
            <person name="Banfield J.F."/>
        </authorList>
    </citation>
    <scope>NUCLEOTIDE SEQUENCE [LARGE SCALE GENOMIC DNA]</scope>
</reference>
<keyword evidence="1" id="KW-0812">Transmembrane</keyword>
<feature type="domain" description="CBU-0592-like" evidence="2">
    <location>
        <begin position="7"/>
        <end position="79"/>
    </location>
</feature>